<evidence type="ECO:0000313" key="4">
    <source>
        <dbReference type="Proteomes" id="UP001596157"/>
    </source>
</evidence>
<feature type="region of interest" description="Disordered" evidence="1">
    <location>
        <begin position="1"/>
        <end position="24"/>
    </location>
</feature>
<dbReference type="EMBL" id="JBHSKF010000015">
    <property type="protein sequence ID" value="MFC5290196.1"/>
    <property type="molecule type" value="Genomic_DNA"/>
</dbReference>
<keyword evidence="2" id="KW-0472">Membrane</keyword>
<keyword evidence="4" id="KW-1185">Reference proteome</keyword>
<accession>A0ABW0EWC0</accession>
<comment type="caution">
    <text evidence="3">The sequence shown here is derived from an EMBL/GenBank/DDBJ whole genome shotgun (WGS) entry which is preliminary data.</text>
</comment>
<sequence>MNPEPDPPTRRYDPAPPVDPAHREVRQEFREEVRQEPRQEVVQERTEDSRASRVRTIRVVTSLISFITALFAVVLAIAIVLVLAEANPENGFASFIGDFAGAVSLGFDGLFTPDSEKLAVLFNYGAAAIVWLLIGSALTYLVRRFGAPSPNRTVSYRRTVQ</sequence>
<evidence type="ECO:0000256" key="1">
    <source>
        <dbReference type="SAM" id="MobiDB-lite"/>
    </source>
</evidence>
<gene>
    <name evidence="3" type="ORF">ACFPM7_24330</name>
</gene>
<feature type="transmembrane region" description="Helical" evidence="2">
    <location>
        <begin position="59"/>
        <end position="84"/>
    </location>
</feature>
<reference evidence="4" key="1">
    <citation type="journal article" date="2019" name="Int. J. Syst. Evol. Microbiol.">
        <title>The Global Catalogue of Microorganisms (GCM) 10K type strain sequencing project: providing services to taxonomists for standard genome sequencing and annotation.</title>
        <authorList>
            <consortium name="The Broad Institute Genomics Platform"/>
            <consortium name="The Broad Institute Genome Sequencing Center for Infectious Disease"/>
            <person name="Wu L."/>
            <person name="Ma J."/>
        </authorList>
    </citation>
    <scope>NUCLEOTIDE SEQUENCE [LARGE SCALE GENOMIC DNA]</scope>
    <source>
        <strain evidence="4">CCUG 59778</strain>
    </source>
</reference>
<protein>
    <submittedName>
        <fullName evidence="3">Uncharacterized protein</fullName>
    </submittedName>
</protein>
<feature type="transmembrane region" description="Helical" evidence="2">
    <location>
        <begin position="121"/>
        <end position="142"/>
    </location>
</feature>
<organism evidence="3 4">
    <name type="scientific">Actinokineospora guangxiensis</name>
    <dbReference type="NCBI Taxonomy" id="1490288"/>
    <lineage>
        <taxon>Bacteria</taxon>
        <taxon>Bacillati</taxon>
        <taxon>Actinomycetota</taxon>
        <taxon>Actinomycetes</taxon>
        <taxon>Pseudonocardiales</taxon>
        <taxon>Pseudonocardiaceae</taxon>
        <taxon>Actinokineospora</taxon>
    </lineage>
</organism>
<dbReference type="RefSeq" id="WP_378250077.1">
    <property type="nucleotide sequence ID" value="NZ_JBHSKF010000015.1"/>
</dbReference>
<evidence type="ECO:0000313" key="3">
    <source>
        <dbReference type="EMBL" id="MFC5290196.1"/>
    </source>
</evidence>
<keyword evidence="2" id="KW-0812">Transmembrane</keyword>
<dbReference type="Proteomes" id="UP001596157">
    <property type="component" value="Unassembled WGS sequence"/>
</dbReference>
<evidence type="ECO:0000256" key="2">
    <source>
        <dbReference type="SAM" id="Phobius"/>
    </source>
</evidence>
<keyword evidence="2" id="KW-1133">Transmembrane helix</keyword>
<name>A0ABW0EWC0_9PSEU</name>
<proteinExistence type="predicted"/>